<dbReference type="InterPro" id="IPR034197">
    <property type="entry name" value="Peptidases_S8_3"/>
</dbReference>
<keyword evidence="5 12" id="KW-0732">Signal</keyword>
<reference evidence="16" key="1">
    <citation type="submission" date="2022-04" db="EMBL/GenBank/DDBJ databases">
        <title>Carnegiea gigantea Genome sequencing and assembly v2.</title>
        <authorList>
            <person name="Copetti D."/>
            <person name="Sanderson M.J."/>
            <person name="Burquez A."/>
            <person name="Wojciechowski M.F."/>
        </authorList>
    </citation>
    <scope>NUCLEOTIDE SEQUENCE</scope>
    <source>
        <strain evidence="16">SGP5-SGP5p</strain>
        <tissue evidence="16">Aerial part</tissue>
    </source>
</reference>
<evidence type="ECO:0000256" key="4">
    <source>
        <dbReference type="ARBA" id="ARBA00022670"/>
    </source>
</evidence>
<organism evidence="16 17">
    <name type="scientific">Carnegiea gigantea</name>
    <dbReference type="NCBI Taxonomy" id="171969"/>
    <lineage>
        <taxon>Eukaryota</taxon>
        <taxon>Viridiplantae</taxon>
        <taxon>Streptophyta</taxon>
        <taxon>Embryophyta</taxon>
        <taxon>Tracheophyta</taxon>
        <taxon>Spermatophyta</taxon>
        <taxon>Magnoliopsida</taxon>
        <taxon>eudicotyledons</taxon>
        <taxon>Gunneridae</taxon>
        <taxon>Pentapetalae</taxon>
        <taxon>Caryophyllales</taxon>
        <taxon>Cactineae</taxon>
        <taxon>Cactaceae</taxon>
        <taxon>Cactoideae</taxon>
        <taxon>Echinocereeae</taxon>
        <taxon>Carnegiea</taxon>
    </lineage>
</organism>
<evidence type="ECO:0000313" key="17">
    <source>
        <dbReference type="Proteomes" id="UP001153076"/>
    </source>
</evidence>
<dbReference type="AlphaFoldDB" id="A0A9Q1JGZ8"/>
<dbReference type="Proteomes" id="UP001153076">
    <property type="component" value="Unassembled WGS sequence"/>
</dbReference>
<keyword evidence="3" id="KW-0964">Secreted</keyword>
<comment type="subcellular location">
    <subcellularLocation>
        <location evidence="1">Secreted</location>
    </subcellularLocation>
</comment>
<protein>
    <recommendedName>
        <fullName evidence="18">Subtilisin-like protease SBT1.9</fullName>
    </recommendedName>
</protein>
<dbReference type="FunFam" id="3.30.70.80:FF:000003">
    <property type="entry name" value="Subtilisin-like protease SBT1.9"/>
    <property type="match status" value="1"/>
</dbReference>
<feature type="domain" description="Subtilisin-like protease fibronectin type-III" evidence="15">
    <location>
        <begin position="667"/>
        <end position="771"/>
    </location>
</feature>
<feature type="active site" description="Charge relay system" evidence="9 10">
    <location>
        <position position="554"/>
    </location>
</feature>
<feature type="chain" id="PRO_5040211125" description="Subtilisin-like protease SBT1.9" evidence="12">
    <location>
        <begin position="30"/>
        <end position="820"/>
    </location>
</feature>
<evidence type="ECO:0000256" key="9">
    <source>
        <dbReference type="PIRSR" id="PIRSR615500-1"/>
    </source>
</evidence>
<dbReference type="FunFam" id="3.40.50.200:FF:000006">
    <property type="entry name" value="Subtilisin-like protease SBT1.5"/>
    <property type="match status" value="1"/>
</dbReference>
<dbReference type="InterPro" id="IPR000209">
    <property type="entry name" value="Peptidase_S8/S53_dom"/>
</dbReference>
<feature type="domain" description="Inhibitor I9" evidence="14">
    <location>
        <begin position="37"/>
        <end position="124"/>
    </location>
</feature>
<dbReference type="PROSITE" id="PS00138">
    <property type="entry name" value="SUBTILASE_SER"/>
    <property type="match status" value="1"/>
</dbReference>
<dbReference type="Gene3D" id="3.30.70.80">
    <property type="entry name" value="Peptidase S8 propeptide/proteinase inhibitor I9"/>
    <property type="match status" value="1"/>
</dbReference>
<dbReference type="EMBL" id="JAKOGI010002372">
    <property type="protein sequence ID" value="KAJ8422149.1"/>
    <property type="molecule type" value="Genomic_DNA"/>
</dbReference>
<evidence type="ECO:0008006" key="18">
    <source>
        <dbReference type="Google" id="ProtNLM"/>
    </source>
</evidence>
<dbReference type="InterPro" id="IPR045051">
    <property type="entry name" value="SBT"/>
</dbReference>
<dbReference type="GO" id="GO:0004252">
    <property type="term" value="F:serine-type endopeptidase activity"/>
    <property type="evidence" value="ECO:0007669"/>
    <property type="project" value="UniProtKB-UniRule"/>
</dbReference>
<comment type="caution">
    <text evidence="16">The sequence shown here is derived from an EMBL/GenBank/DDBJ whole genome shotgun (WGS) entry which is preliminary data.</text>
</comment>
<dbReference type="InterPro" id="IPR041469">
    <property type="entry name" value="Subtilisin-like_FN3"/>
</dbReference>
<keyword evidence="17" id="KW-1185">Reference proteome</keyword>
<dbReference type="InterPro" id="IPR037045">
    <property type="entry name" value="S8pro/Inhibitor_I9_sf"/>
</dbReference>
<evidence type="ECO:0000259" key="13">
    <source>
        <dbReference type="Pfam" id="PF00082"/>
    </source>
</evidence>
<dbReference type="InterPro" id="IPR023828">
    <property type="entry name" value="Peptidase_S8_Ser-AS"/>
</dbReference>
<evidence type="ECO:0000256" key="10">
    <source>
        <dbReference type="PROSITE-ProRule" id="PRU01240"/>
    </source>
</evidence>
<dbReference type="PANTHER" id="PTHR10795">
    <property type="entry name" value="PROPROTEIN CONVERTASE SUBTILISIN/KEXIN"/>
    <property type="match status" value="1"/>
</dbReference>
<dbReference type="PRINTS" id="PR00723">
    <property type="entry name" value="SUBTILISIN"/>
</dbReference>
<keyword evidence="6 10" id="KW-0378">Hydrolase</keyword>
<feature type="domain" description="Peptidase S8/S53" evidence="13">
    <location>
        <begin position="152"/>
        <end position="590"/>
    </location>
</feature>
<feature type="active site" description="Charge relay system" evidence="9 10">
    <location>
        <position position="232"/>
    </location>
</feature>
<evidence type="ECO:0000256" key="1">
    <source>
        <dbReference type="ARBA" id="ARBA00004613"/>
    </source>
</evidence>
<comment type="similarity">
    <text evidence="2 10">Belongs to the peptidase S8 family.</text>
</comment>
<feature type="signal peptide" evidence="12">
    <location>
        <begin position="1"/>
        <end position="29"/>
    </location>
</feature>
<feature type="active site" description="Charge relay system" evidence="9 10">
    <location>
        <position position="161"/>
    </location>
</feature>
<name>A0A9Q1JGZ8_9CARY</name>
<dbReference type="PROSITE" id="PS51892">
    <property type="entry name" value="SUBTILASE"/>
    <property type="match status" value="1"/>
</dbReference>
<evidence type="ECO:0000256" key="5">
    <source>
        <dbReference type="ARBA" id="ARBA00022729"/>
    </source>
</evidence>
<keyword evidence="7 10" id="KW-0720">Serine protease</keyword>
<dbReference type="OrthoDB" id="206201at2759"/>
<proteinExistence type="inferred from homology"/>
<evidence type="ECO:0000256" key="11">
    <source>
        <dbReference type="SAM" id="MobiDB-lite"/>
    </source>
</evidence>
<dbReference type="SUPFAM" id="SSF52743">
    <property type="entry name" value="Subtilisin-like"/>
    <property type="match status" value="1"/>
</dbReference>
<gene>
    <name evidence="16" type="ORF">Cgig2_022149</name>
</gene>
<dbReference type="Gene3D" id="2.60.40.2310">
    <property type="match status" value="1"/>
</dbReference>
<evidence type="ECO:0000256" key="3">
    <source>
        <dbReference type="ARBA" id="ARBA00022525"/>
    </source>
</evidence>
<dbReference type="InterPro" id="IPR010259">
    <property type="entry name" value="S8pro/Inhibitor_I9"/>
</dbReference>
<keyword evidence="4 10" id="KW-0645">Protease</keyword>
<dbReference type="Pfam" id="PF00082">
    <property type="entry name" value="Peptidase_S8"/>
    <property type="match status" value="1"/>
</dbReference>
<dbReference type="Pfam" id="PF05922">
    <property type="entry name" value="Inhibitor_I9"/>
    <property type="match status" value="1"/>
</dbReference>
<keyword evidence="8" id="KW-0325">Glycoprotein</keyword>
<evidence type="ECO:0000256" key="12">
    <source>
        <dbReference type="SAM" id="SignalP"/>
    </source>
</evidence>
<dbReference type="GO" id="GO:0005576">
    <property type="term" value="C:extracellular region"/>
    <property type="evidence" value="ECO:0007669"/>
    <property type="project" value="UniProtKB-SubCell"/>
</dbReference>
<evidence type="ECO:0000256" key="2">
    <source>
        <dbReference type="ARBA" id="ARBA00011073"/>
    </source>
</evidence>
<evidence type="ECO:0000256" key="6">
    <source>
        <dbReference type="ARBA" id="ARBA00022801"/>
    </source>
</evidence>
<dbReference type="Pfam" id="PF17766">
    <property type="entry name" value="fn3_6"/>
    <property type="match status" value="1"/>
</dbReference>
<feature type="region of interest" description="Disordered" evidence="11">
    <location>
        <begin position="589"/>
        <end position="617"/>
    </location>
</feature>
<dbReference type="GO" id="GO:0006508">
    <property type="term" value="P:proteolysis"/>
    <property type="evidence" value="ECO:0007669"/>
    <property type="project" value="UniProtKB-KW"/>
</dbReference>
<dbReference type="Gene3D" id="3.40.50.200">
    <property type="entry name" value="Peptidase S8/S53 domain"/>
    <property type="match status" value="1"/>
</dbReference>
<sequence>MSTLNNLVAYFYTTLAILILMGHFPCISSAKTSQRCTYIIHMDKTLMPTVFTSHHLWYTSIVDSLSSTSTPAASFNDPKSMPPSSPKVLYSYDKALHGFSALLSADELQSLKKHPACVIAYKETKGTIDTTRSIDFLSLNPHKGLWPASYYGEEVIIGVIDTGVWPESQSFRDDGMPPVPSKWKGACEPGQDFNTSMCNRKLIGARCFNKGFKAAHPKVKLNMNSARDTVGHGTHTASTATGAFVDGVSFFGYAPGTARGVAPRARVAVYKVIWEYGLHSSDILAAIDQAISDGVDVISISLGFNGLPLYKDPVAIGSFAAMEHGVLLSSSAGNAGPLLGTLHNGIPWALTVAAGTIDRQFSGMLSLGNGHTILGWSLFPASALVEKVSLKFDEKLSACNSSTLLSKAGPNEIIICTDMGTTLDQMSMIIGLKVAAAIFISDDPIDNNLLGGLPFPGIIINSKEGRSVVKYAKTTKRPWASMRFQQTFVGSRTAPAAAVYTSRGPSQSYSGILKPDLMAPGSQILAAFVPSTEAASIGNNILLSSEYALLSGTSMACPHASGVAALLKAAHPTWSPTAIKSAMMTTANSLDNSGNPIKDDGEARKPASPLAMGSGQVDPNRALDPGLVYDATPQDYVNLLCSMNITKSQMLTITKSSKYHCLNTSSDLNYPSFIALYDNETKTRVKTFQRTVTNVGPGGVATTTYKASMIVPVGTRVTVNPQILVFKKQYEKQSYSLTIKYGRNHKGKVSFGSLVWEEVGGKHSVRSPIAVSPMMDSVEDVKWNSLRWASWPKTARSRVAAVEGLGHGEFRFSSKTASNV</sequence>
<evidence type="ECO:0000259" key="14">
    <source>
        <dbReference type="Pfam" id="PF05922"/>
    </source>
</evidence>
<dbReference type="Gene3D" id="3.50.30.30">
    <property type="match status" value="1"/>
</dbReference>
<dbReference type="InterPro" id="IPR036852">
    <property type="entry name" value="Peptidase_S8/S53_dom_sf"/>
</dbReference>
<evidence type="ECO:0000259" key="15">
    <source>
        <dbReference type="Pfam" id="PF17766"/>
    </source>
</evidence>
<evidence type="ECO:0000256" key="8">
    <source>
        <dbReference type="ARBA" id="ARBA00023180"/>
    </source>
</evidence>
<dbReference type="CDD" id="cd02120">
    <property type="entry name" value="PA_subtilisin_like"/>
    <property type="match status" value="1"/>
</dbReference>
<accession>A0A9Q1JGZ8</accession>
<evidence type="ECO:0000313" key="16">
    <source>
        <dbReference type="EMBL" id="KAJ8422149.1"/>
    </source>
</evidence>
<evidence type="ECO:0000256" key="7">
    <source>
        <dbReference type="ARBA" id="ARBA00022825"/>
    </source>
</evidence>
<dbReference type="InterPro" id="IPR015500">
    <property type="entry name" value="Peptidase_S8_subtilisin-rel"/>
</dbReference>
<dbReference type="CDD" id="cd04852">
    <property type="entry name" value="Peptidases_S8_3"/>
    <property type="match status" value="1"/>
</dbReference>